<dbReference type="EMBL" id="UINC01083660">
    <property type="protein sequence ID" value="SVC29575.1"/>
    <property type="molecule type" value="Genomic_DNA"/>
</dbReference>
<reference evidence="1" key="1">
    <citation type="submission" date="2018-05" db="EMBL/GenBank/DDBJ databases">
        <authorList>
            <person name="Lanie J.A."/>
            <person name="Ng W.-L."/>
            <person name="Kazmierczak K.M."/>
            <person name="Andrzejewski T.M."/>
            <person name="Davidsen T.M."/>
            <person name="Wayne K.J."/>
            <person name="Tettelin H."/>
            <person name="Glass J.I."/>
            <person name="Rusch D."/>
            <person name="Podicherti R."/>
            <person name="Tsui H.-C.T."/>
            <person name="Winkler M.E."/>
        </authorList>
    </citation>
    <scope>NUCLEOTIDE SEQUENCE</scope>
</reference>
<sequence length="82" mass="8723">MRLGARLATLLVVLLSCPAAGGDPAPVPELLIRWAQGTARPAARLDSLHAVSGLLTVQSLVPRSARASRRLGSGRMELWTRL</sequence>
<evidence type="ECO:0000313" key="1">
    <source>
        <dbReference type="EMBL" id="SVC29575.1"/>
    </source>
</evidence>
<protein>
    <submittedName>
        <fullName evidence="1">Uncharacterized protein</fullName>
    </submittedName>
</protein>
<dbReference type="AlphaFoldDB" id="A0A382L1A5"/>
<accession>A0A382L1A5</accession>
<gene>
    <name evidence="1" type="ORF">METZ01_LOCUS282429</name>
</gene>
<dbReference type="PROSITE" id="PS51257">
    <property type="entry name" value="PROKAR_LIPOPROTEIN"/>
    <property type="match status" value="1"/>
</dbReference>
<organism evidence="1">
    <name type="scientific">marine metagenome</name>
    <dbReference type="NCBI Taxonomy" id="408172"/>
    <lineage>
        <taxon>unclassified sequences</taxon>
        <taxon>metagenomes</taxon>
        <taxon>ecological metagenomes</taxon>
    </lineage>
</organism>
<name>A0A382L1A5_9ZZZZ</name>
<feature type="non-terminal residue" evidence="1">
    <location>
        <position position="82"/>
    </location>
</feature>
<proteinExistence type="predicted"/>